<evidence type="ECO:0000256" key="9">
    <source>
        <dbReference type="SAM" id="SignalP"/>
    </source>
</evidence>
<protein>
    <recommendedName>
        <fullName evidence="6">pullulanase</fullName>
        <ecNumber evidence="6">3.2.1.41</ecNumber>
    </recommendedName>
    <alternativeName>
        <fullName evidence="7">Alpha-dextrin endo-1,6-alpha-glucosidase</fullName>
    </alternativeName>
    <alternativeName>
        <fullName evidence="8">Pullulan 6-glucanohydrolase</fullName>
    </alternativeName>
</protein>
<dbReference type="Gene3D" id="2.60.40.10">
    <property type="entry name" value="Immunoglobulins"/>
    <property type="match status" value="1"/>
</dbReference>
<evidence type="ECO:0000256" key="4">
    <source>
        <dbReference type="ARBA" id="ARBA00023295"/>
    </source>
</evidence>
<dbReference type="InterPro" id="IPR013784">
    <property type="entry name" value="Carb-bd-like_fold"/>
</dbReference>
<dbReference type="Gene3D" id="2.60.40.1110">
    <property type="match status" value="1"/>
</dbReference>
<dbReference type="InterPro" id="IPR011840">
    <property type="entry name" value="PulA_typeI"/>
</dbReference>
<evidence type="ECO:0000256" key="1">
    <source>
        <dbReference type="ARBA" id="ARBA00008061"/>
    </source>
</evidence>
<gene>
    <name evidence="11" type="primary">pulA</name>
    <name evidence="11" type="ORF">IAC95_00250</name>
</gene>
<organism evidence="11 12">
    <name type="scientific">Candidatus Fimimonas gallinarum</name>
    <dbReference type="NCBI Taxonomy" id="2840821"/>
    <lineage>
        <taxon>Bacteria</taxon>
        <taxon>Pseudomonadati</taxon>
        <taxon>Myxococcota</taxon>
        <taxon>Myxococcia</taxon>
        <taxon>Myxococcales</taxon>
        <taxon>Cystobacterineae</taxon>
        <taxon>Myxococcaceae</taxon>
        <taxon>Myxococcaceae incertae sedis</taxon>
        <taxon>Candidatus Fimimonas</taxon>
    </lineage>
</organism>
<dbReference type="GO" id="GO:0051060">
    <property type="term" value="F:pullulanase activity"/>
    <property type="evidence" value="ECO:0007669"/>
    <property type="project" value="UniProtKB-EC"/>
</dbReference>
<dbReference type="EC" id="3.2.1.41" evidence="6"/>
<name>A0A9D1E2R2_9BACT</name>
<feature type="signal peptide" evidence="9">
    <location>
        <begin position="1"/>
        <end position="22"/>
    </location>
</feature>
<dbReference type="Pfam" id="PF03714">
    <property type="entry name" value="PUD"/>
    <property type="match status" value="1"/>
</dbReference>
<sequence length="860" mass="94140">MKRKLSVILLCLLAVVCIVLVACVDDPTAGGLPTDVPESATEPTLVLHYERQNPDDYLKWGFWIWADGGEEGQLFKLNYQDDFGGVAMYPLSDFGAERDSLIGIIPRLIASWTKDCDVDRMLDLSQCEMGADNFIHIYLTQGDQNLYKDAEEMKYNVTAAFTAYDKITVNARQEMASVTIFEATQSVAVQNGPAKEIVCALPQNHTLRLAEGYTAEVQFADGKKVTATVDMKALYGTDAFNDAFYFDGELGAMYSATETTFRVWSPVSTKIVLNIYQKGNGEETPVSYDMQSGQKGTFEAVVSGDLAGKYYTYTVYNHVYSTGVEIVDPYAKSAGLDGERGMIVDFSKTNPLGWENVSPVAYDRKQLVVWETHVADVTSSQTWTGTESNRSRFLGLIEEGTTYTEGNVTVKTGFDHIKELGVNAVQLLPIFDQANDESARIFNWGYNPLNYNVLEGSYSSDATDGYTRIKEFKQVVAAFNGAGINIIMDVVYNHVNAAGGSNFDVLMPGYYFRYGANGSMSNGSGCGNETASEHAMFRKFMIDSVCFWASEYKLGGFRFDLMGVHDVETMNMLADALKLINPNIVIYGEPWTGGTSALPSSQQAVQSNANSLRGVGQFNDQLRDALIKGGLAAVTDKGWITNESAVSSSDVSKIMDGLKGITACTNSITDPNKTTNYVTCHDNYTLFDRISAAGITDEATVKKMAMLANSVVLTSNGTAFMLAGEEFLRTKGGDGNSYQSGYEVNQLDYSLKITHADMFENYRKLIALKTHCGGLSLSQEQVQQAYKVQSLDGGAVILIEVTDSENGTMYTIVHANGVAKDVAVNLEGYTLYLDTLGVTQELSSQTEVLPFQTLIAQKAM</sequence>
<dbReference type="GO" id="GO:0005975">
    <property type="term" value="P:carbohydrate metabolic process"/>
    <property type="evidence" value="ECO:0007669"/>
    <property type="project" value="InterPro"/>
</dbReference>
<feature type="chain" id="PRO_5039023272" description="pullulanase" evidence="9">
    <location>
        <begin position="23"/>
        <end position="860"/>
    </location>
</feature>
<evidence type="ECO:0000256" key="6">
    <source>
        <dbReference type="ARBA" id="ARBA00024062"/>
    </source>
</evidence>
<dbReference type="InterPro" id="IPR017853">
    <property type="entry name" value="GH"/>
</dbReference>
<dbReference type="SUPFAM" id="SSF49452">
    <property type="entry name" value="Starch-binding domain-like"/>
    <property type="match status" value="1"/>
</dbReference>
<dbReference type="CDD" id="cd10315">
    <property type="entry name" value="CBM41_pullulanase"/>
    <property type="match status" value="1"/>
</dbReference>
<dbReference type="SUPFAM" id="SSF81296">
    <property type="entry name" value="E set domains"/>
    <property type="match status" value="1"/>
</dbReference>
<evidence type="ECO:0000313" key="12">
    <source>
        <dbReference type="Proteomes" id="UP000824200"/>
    </source>
</evidence>
<dbReference type="InterPro" id="IPR006047">
    <property type="entry name" value="GH13_cat_dom"/>
</dbReference>
<evidence type="ECO:0000256" key="7">
    <source>
        <dbReference type="ARBA" id="ARBA00029618"/>
    </source>
</evidence>
<comment type="caution">
    <text evidence="11">The sequence shown here is derived from an EMBL/GenBank/DDBJ whole genome shotgun (WGS) entry which is preliminary data.</text>
</comment>
<evidence type="ECO:0000256" key="8">
    <source>
        <dbReference type="ARBA" id="ARBA00031076"/>
    </source>
</evidence>
<evidence type="ECO:0000256" key="5">
    <source>
        <dbReference type="ARBA" id="ARBA00023965"/>
    </source>
</evidence>
<dbReference type="PANTHER" id="PTHR43002">
    <property type="entry name" value="GLYCOGEN DEBRANCHING ENZYME"/>
    <property type="match status" value="1"/>
</dbReference>
<keyword evidence="2 9" id="KW-0732">Signal</keyword>
<comment type="catalytic activity">
    <reaction evidence="5">
        <text>Hydrolysis of (1-&gt;6)-alpha-D-glucosidic linkages in pullulan, amylopectin and glycogen, and in the alpha- and beta-limit dextrins of amylopectin and glycogen.</text>
        <dbReference type="EC" id="3.2.1.41"/>
    </reaction>
</comment>
<dbReference type="Gene3D" id="3.20.20.80">
    <property type="entry name" value="Glycosidases"/>
    <property type="match status" value="1"/>
</dbReference>
<dbReference type="Proteomes" id="UP000824200">
    <property type="component" value="Unassembled WGS sequence"/>
</dbReference>
<keyword evidence="3 11" id="KW-0378">Hydrolase</keyword>
<dbReference type="InterPro" id="IPR004193">
    <property type="entry name" value="Glyco_hydro_13_N"/>
</dbReference>
<dbReference type="SUPFAM" id="SSF51445">
    <property type="entry name" value="(Trans)glycosidases"/>
    <property type="match status" value="1"/>
</dbReference>
<feature type="domain" description="Glycosyl hydrolase family 13 catalytic" evidence="10">
    <location>
        <begin position="401"/>
        <end position="769"/>
    </location>
</feature>
<dbReference type="Pfam" id="PF02922">
    <property type="entry name" value="CBM_48"/>
    <property type="match status" value="1"/>
</dbReference>
<keyword evidence="4 11" id="KW-0326">Glycosidase</keyword>
<dbReference type="CDD" id="cd11341">
    <property type="entry name" value="AmyAc_Pullulanase_LD-like"/>
    <property type="match status" value="1"/>
</dbReference>
<proteinExistence type="inferred from homology"/>
<dbReference type="GO" id="GO:0030246">
    <property type="term" value="F:carbohydrate binding"/>
    <property type="evidence" value="ECO:0007669"/>
    <property type="project" value="InterPro"/>
</dbReference>
<dbReference type="AlphaFoldDB" id="A0A9D1E2R2"/>
<accession>A0A9D1E2R2</accession>
<dbReference type="InterPro" id="IPR005323">
    <property type="entry name" value="CBM41_pullulanase"/>
</dbReference>
<dbReference type="EMBL" id="DVHL01000003">
    <property type="protein sequence ID" value="HIR65313.1"/>
    <property type="molecule type" value="Genomic_DNA"/>
</dbReference>
<dbReference type="InterPro" id="IPR014756">
    <property type="entry name" value="Ig_E-set"/>
</dbReference>
<reference evidence="11" key="1">
    <citation type="submission" date="2020-10" db="EMBL/GenBank/DDBJ databases">
        <authorList>
            <person name="Gilroy R."/>
        </authorList>
    </citation>
    <scope>NUCLEOTIDE SEQUENCE</scope>
    <source>
        <strain evidence="11">CHK121-14286</strain>
    </source>
</reference>
<evidence type="ECO:0000256" key="2">
    <source>
        <dbReference type="ARBA" id="ARBA00022729"/>
    </source>
</evidence>
<dbReference type="SMART" id="SM00642">
    <property type="entry name" value="Aamy"/>
    <property type="match status" value="1"/>
</dbReference>
<dbReference type="PROSITE" id="PS51257">
    <property type="entry name" value="PROKAR_LIPOPROTEIN"/>
    <property type="match status" value="1"/>
</dbReference>
<evidence type="ECO:0000313" key="11">
    <source>
        <dbReference type="EMBL" id="HIR65313.1"/>
    </source>
</evidence>
<comment type="similarity">
    <text evidence="1">Belongs to the glycosyl hydrolase 13 family.</text>
</comment>
<dbReference type="InterPro" id="IPR013783">
    <property type="entry name" value="Ig-like_fold"/>
</dbReference>
<evidence type="ECO:0000259" key="10">
    <source>
        <dbReference type="SMART" id="SM00642"/>
    </source>
</evidence>
<reference evidence="11" key="2">
    <citation type="journal article" date="2021" name="PeerJ">
        <title>Extensive microbial diversity within the chicken gut microbiome revealed by metagenomics and culture.</title>
        <authorList>
            <person name="Gilroy R."/>
            <person name="Ravi A."/>
            <person name="Getino M."/>
            <person name="Pursley I."/>
            <person name="Horton D.L."/>
            <person name="Alikhan N.F."/>
            <person name="Baker D."/>
            <person name="Gharbi K."/>
            <person name="Hall N."/>
            <person name="Watson M."/>
            <person name="Adriaenssens E.M."/>
            <person name="Foster-Nyarko E."/>
            <person name="Jarju S."/>
            <person name="Secka A."/>
            <person name="Antonio M."/>
            <person name="Oren A."/>
            <person name="Chaudhuri R.R."/>
            <person name="La Ragione R."/>
            <person name="Hildebrand F."/>
            <person name="Pallen M.J."/>
        </authorList>
    </citation>
    <scope>NUCLEOTIDE SEQUENCE</scope>
    <source>
        <strain evidence="11">CHK121-14286</strain>
    </source>
</reference>
<dbReference type="Pfam" id="PF00128">
    <property type="entry name" value="Alpha-amylase"/>
    <property type="match status" value="1"/>
</dbReference>
<dbReference type="NCBIfam" id="TIGR02104">
    <property type="entry name" value="pulA_typeI"/>
    <property type="match status" value="1"/>
</dbReference>
<evidence type="ECO:0000256" key="3">
    <source>
        <dbReference type="ARBA" id="ARBA00022801"/>
    </source>
</evidence>
<dbReference type="CDD" id="cd02860">
    <property type="entry name" value="E_set_Pullulanase"/>
    <property type="match status" value="1"/>
</dbReference>